<comment type="caution">
    <text evidence="18">The sequence shown here is derived from an EMBL/GenBank/DDBJ whole genome shotgun (WGS) entry which is preliminary data.</text>
</comment>
<comment type="subcellular location">
    <subcellularLocation>
        <location evidence="3">Cytoplasm</location>
    </subcellularLocation>
</comment>
<evidence type="ECO:0000256" key="3">
    <source>
        <dbReference type="ARBA" id="ARBA00004496"/>
    </source>
</evidence>
<dbReference type="Pfam" id="PF07730">
    <property type="entry name" value="HisKA_3"/>
    <property type="match status" value="1"/>
</dbReference>
<keyword evidence="15" id="KW-0175">Coiled coil</keyword>
<dbReference type="InterPro" id="IPR017205">
    <property type="entry name" value="Sig_transdc_His_kinase_ChrS"/>
</dbReference>
<dbReference type="EC" id="2.7.13.3" evidence="4"/>
<dbReference type="InterPro" id="IPR050482">
    <property type="entry name" value="Sensor_HK_TwoCompSys"/>
</dbReference>
<feature type="transmembrane region" description="Helical" evidence="16">
    <location>
        <begin position="46"/>
        <end position="62"/>
    </location>
</feature>
<dbReference type="InterPro" id="IPR011712">
    <property type="entry name" value="Sig_transdc_His_kin_sub3_dim/P"/>
</dbReference>
<dbReference type="InterPro" id="IPR036890">
    <property type="entry name" value="HATPase_C_sf"/>
</dbReference>
<dbReference type="Pfam" id="PF02518">
    <property type="entry name" value="HATPase_c"/>
    <property type="match status" value="1"/>
</dbReference>
<evidence type="ECO:0000256" key="6">
    <source>
        <dbReference type="ARBA" id="ARBA00022485"/>
    </source>
</evidence>
<evidence type="ECO:0000256" key="5">
    <source>
        <dbReference type="ARBA" id="ARBA00017322"/>
    </source>
</evidence>
<keyword evidence="16" id="KW-0812">Transmembrane</keyword>
<evidence type="ECO:0000259" key="17">
    <source>
        <dbReference type="SMART" id="SM00387"/>
    </source>
</evidence>
<feature type="transmembrane region" description="Helical" evidence="16">
    <location>
        <begin position="74"/>
        <end position="102"/>
    </location>
</feature>
<sequence length="399" mass="42349">MTALANPLADAFWATSLRRWNAVCWVLFAAMAVGLVTTAPAGGSKYRAIALLGCVVLCYAVLDRFPGNPVVRPRVYLSVLVLGLGGLAYLGSSYAALFMVTLPHYWMFGRTPRASMGFLGVAAAATLAGSLVRQGWSAEFFGETLMSTLIVVAVGVLIGLWAHSVVAQSSERARLIEELERTQAQLSEAHQRQGAADERERIARDIHDTLAQGFASIIVLAEAAQAGIGHAPATSAQQLRSIESTARENLAEARELVGSAGQPGPGRVAAGSVALTLRRTLDRFAEDTGLTVDADLADLECDQQTRIALLRCTQESLANVRKHAHASMVGVVLVRRPHGVELEITDDGTGFRVGESTGFGLDGMRKRLAELGGRLTVTSSVGDGTRILAMLPMASEVEA</sequence>
<evidence type="ECO:0000256" key="14">
    <source>
        <dbReference type="ARBA" id="ARBA00030800"/>
    </source>
</evidence>
<dbReference type="PANTHER" id="PTHR24421:SF55">
    <property type="entry name" value="SENSOR HISTIDINE KINASE YDFH"/>
    <property type="match status" value="1"/>
</dbReference>
<feature type="domain" description="Histidine kinase/HSP90-like ATPase" evidence="17">
    <location>
        <begin position="304"/>
        <end position="395"/>
    </location>
</feature>
<dbReference type="Gene3D" id="1.20.5.1930">
    <property type="match status" value="1"/>
</dbReference>
<keyword evidence="16" id="KW-1133">Transmembrane helix</keyword>
<comment type="function">
    <text evidence="13">Member of the two-component regulatory system NreB/NreC involved in the control of dissimilatory nitrate/nitrite reduction in response to oxygen. NreB functions as a direct oxygen sensor histidine kinase which is autophosphorylated, in the absence of oxygen, probably at the conserved histidine residue, and transfers its phosphate group probably to a conserved aspartate residue of NreC. NreB/NreC activates the expression of the nitrate (narGHJI) and nitrite (nir) reductase operons, as well as the putative nitrate transporter gene narT.</text>
</comment>
<feature type="coiled-coil region" evidence="15">
    <location>
        <begin position="165"/>
        <end position="192"/>
    </location>
</feature>
<dbReference type="PIRSF" id="PIRSF037434">
    <property type="entry name" value="STHK_ChrS"/>
    <property type="match status" value="1"/>
</dbReference>
<evidence type="ECO:0000256" key="12">
    <source>
        <dbReference type="ARBA" id="ARBA00023014"/>
    </source>
</evidence>
<dbReference type="CDD" id="cd16917">
    <property type="entry name" value="HATPase_UhpB-NarQ-NarX-like"/>
    <property type="match status" value="1"/>
</dbReference>
<dbReference type="SMART" id="SM00387">
    <property type="entry name" value="HATPase_c"/>
    <property type="match status" value="1"/>
</dbReference>
<evidence type="ECO:0000256" key="11">
    <source>
        <dbReference type="ARBA" id="ARBA00023012"/>
    </source>
</evidence>
<evidence type="ECO:0000256" key="8">
    <source>
        <dbReference type="ARBA" id="ARBA00022679"/>
    </source>
</evidence>
<keyword evidence="9" id="KW-0418">Kinase</keyword>
<evidence type="ECO:0000256" key="1">
    <source>
        <dbReference type="ARBA" id="ARBA00000085"/>
    </source>
</evidence>
<feature type="transmembrane region" description="Helical" evidence="16">
    <location>
        <begin position="20"/>
        <end position="39"/>
    </location>
</feature>
<keyword evidence="12" id="KW-0411">Iron-sulfur</keyword>
<accession>A0ABN2H756</accession>
<keyword evidence="7" id="KW-0963">Cytoplasm</keyword>
<evidence type="ECO:0000256" key="16">
    <source>
        <dbReference type="SAM" id="Phobius"/>
    </source>
</evidence>
<dbReference type="SUPFAM" id="SSF55874">
    <property type="entry name" value="ATPase domain of HSP90 chaperone/DNA topoisomerase II/histidine kinase"/>
    <property type="match status" value="1"/>
</dbReference>
<keyword evidence="10" id="KW-0408">Iron</keyword>
<organism evidence="18 19">
    <name type="scientific">Streptomyces yatensis</name>
    <dbReference type="NCBI Taxonomy" id="155177"/>
    <lineage>
        <taxon>Bacteria</taxon>
        <taxon>Bacillati</taxon>
        <taxon>Actinomycetota</taxon>
        <taxon>Actinomycetes</taxon>
        <taxon>Kitasatosporales</taxon>
        <taxon>Streptomycetaceae</taxon>
        <taxon>Streptomyces</taxon>
        <taxon>Streptomyces violaceusniger group</taxon>
    </lineage>
</organism>
<name>A0ABN2H756_9ACTN</name>
<dbReference type="RefSeq" id="WP_211124530.1">
    <property type="nucleotide sequence ID" value="NZ_BAAALR010000029.1"/>
</dbReference>
<protein>
    <recommendedName>
        <fullName evidence="5">Oxygen sensor histidine kinase NreB</fullName>
        <ecNumber evidence="4">2.7.13.3</ecNumber>
    </recommendedName>
    <alternativeName>
        <fullName evidence="14">Nitrogen regulation protein B</fullName>
    </alternativeName>
</protein>
<keyword evidence="6" id="KW-0004">4Fe-4S</keyword>
<keyword evidence="19" id="KW-1185">Reference proteome</keyword>
<evidence type="ECO:0000256" key="10">
    <source>
        <dbReference type="ARBA" id="ARBA00023004"/>
    </source>
</evidence>
<evidence type="ECO:0000313" key="19">
    <source>
        <dbReference type="Proteomes" id="UP001499947"/>
    </source>
</evidence>
<gene>
    <name evidence="18" type="ORF">GCM10009680_23270</name>
</gene>
<dbReference type="Gene3D" id="3.30.565.10">
    <property type="entry name" value="Histidine kinase-like ATPase, C-terminal domain"/>
    <property type="match status" value="1"/>
</dbReference>
<feature type="transmembrane region" description="Helical" evidence="16">
    <location>
        <begin position="114"/>
        <end position="132"/>
    </location>
</feature>
<comment type="catalytic activity">
    <reaction evidence="1">
        <text>ATP + protein L-histidine = ADP + protein N-phospho-L-histidine.</text>
        <dbReference type="EC" id="2.7.13.3"/>
    </reaction>
</comment>
<dbReference type="PANTHER" id="PTHR24421">
    <property type="entry name" value="NITRATE/NITRITE SENSOR PROTEIN NARX-RELATED"/>
    <property type="match status" value="1"/>
</dbReference>
<dbReference type="InterPro" id="IPR003594">
    <property type="entry name" value="HATPase_dom"/>
</dbReference>
<comment type="cofactor">
    <cofactor evidence="2">
        <name>[4Fe-4S] cluster</name>
        <dbReference type="ChEBI" id="CHEBI:49883"/>
    </cofactor>
</comment>
<reference evidence="18 19" key="1">
    <citation type="journal article" date="2019" name="Int. J. Syst. Evol. Microbiol.">
        <title>The Global Catalogue of Microorganisms (GCM) 10K type strain sequencing project: providing services to taxonomists for standard genome sequencing and annotation.</title>
        <authorList>
            <consortium name="The Broad Institute Genomics Platform"/>
            <consortium name="The Broad Institute Genome Sequencing Center for Infectious Disease"/>
            <person name="Wu L."/>
            <person name="Ma J."/>
        </authorList>
    </citation>
    <scope>NUCLEOTIDE SEQUENCE [LARGE SCALE GENOMIC DNA]</scope>
    <source>
        <strain evidence="18 19">JCM 13244</strain>
    </source>
</reference>
<keyword evidence="6" id="KW-0479">Metal-binding</keyword>
<evidence type="ECO:0000256" key="15">
    <source>
        <dbReference type="SAM" id="Coils"/>
    </source>
</evidence>
<proteinExistence type="predicted"/>
<dbReference type="EMBL" id="BAAALR010000029">
    <property type="protein sequence ID" value="GAA1683050.1"/>
    <property type="molecule type" value="Genomic_DNA"/>
</dbReference>
<keyword evidence="16" id="KW-0472">Membrane</keyword>
<dbReference type="InterPro" id="IPR004358">
    <property type="entry name" value="Sig_transdc_His_kin-like_C"/>
</dbReference>
<dbReference type="Proteomes" id="UP001499947">
    <property type="component" value="Unassembled WGS sequence"/>
</dbReference>
<feature type="transmembrane region" description="Helical" evidence="16">
    <location>
        <begin position="144"/>
        <end position="166"/>
    </location>
</feature>
<keyword evidence="11" id="KW-0902">Two-component regulatory system</keyword>
<evidence type="ECO:0000256" key="7">
    <source>
        <dbReference type="ARBA" id="ARBA00022490"/>
    </source>
</evidence>
<dbReference type="PRINTS" id="PR00344">
    <property type="entry name" value="BCTRLSENSOR"/>
</dbReference>
<evidence type="ECO:0000256" key="9">
    <source>
        <dbReference type="ARBA" id="ARBA00022777"/>
    </source>
</evidence>
<evidence type="ECO:0000256" key="4">
    <source>
        <dbReference type="ARBA" id="ARBA00012438"/>
    </source>
</evidence>
<keyword evidence="8" id="KW-0808">Transferase</keyword>
<evidence type="ECO:0000256" key="2">
    <source>
        <dbReference type="ARBA" id="ARBA00001966"/>
    </source>
</evidence>
<evidence type="ECO:0000313" key="18">
    <source>
        <dbReference type="EMBL" id="GAA1683050.1"/>
    </source>
</evidence>
<evidence type="ECO:0000256" key="13">
    <source>
        <dbReference type="ARBA" id="ARBA00024827"/>
    </source>
</evidence>